<dbReference type="InterPro" id="IPR001460">
    <property type="entry name" value="PCN-bd_Tpept"/>
</dbReference>
<dbReference type="InterPro" id="IPR012338">
    <property type="entry name" value="Beta-lactam/transpept-like"/>
</dbReference>
<organism evidence="6 7">
    <name type="scientific">Microterricola pindariensis</name>
    <dbReference type="NCBI Taxonomy" id="478010"/>
    <lineage>
        <taxon>Bacteria</taxon>
        <taxon>Bacillati</taxon>
        <taxon>Actinomycetota</taxon>
        <taxon>Actinomycetes</taxon>
        <taxon>Micrococcales</taxon>
        <taxon>Microbacteriaceae</taxon>
        <taxon>Microterricola</taxon>
    </lineage>
</organism>
<evidence type="ECO:0000313" key="7">
    <source>
        <dbReference type="Proteomes" id="UP000237755"/>
    </source>
</evidence>
<evidence type="ECO:0000259" key="5">
    <source>
        <dbReference type="Pfam" id="PF03717"/>
    </source>
</evidence>
<protein>
    <submittedName>
        <fullName evidence="6">Peptidoglycan glycosyltransferase</fullName>
    </submittedName>
</protein>
<dbReference type="Gene3D" id="3.30.450.330">
    <property type="match status" value="1"/>
</dbReference>
<dbReference type="InterPro" id="IPR005311">
    <property type="entry name" value="PBP_dimer"/>
</dbReference>
<keyword evidence="3" id="KW-0472">Membrane</keyword>
<dbReference type="PANTHER" id="PTHR30627:SF1">
    <property type="entry name" value="PEPTIDOGLYCAN D,D-TRANSPEPTIDASE FTSI"/>
    <property type="match status" value="1"/>
</dbReference>
<accession>A0ABX5AUT2</accession>
<keyword evidence="7" id="KW-1185">Reference proteome</keyword>
<dbReference type="PANTHER" id="PTHR30627">
    <property type="entry name" value="PEPTIDOGLYCAN D,D-TRANSPEPTIDASE"/>
    <property type="match status" value="1"/>
</dbReference>
<gene>
    <name evidence="6" type="ORF">GY24_10385</name>
</gene>
<comment type="caution">
    <text evidence="6">The sequence shown here is derived from an EMBL/GenBank/DDBJ whole genome shotgun (WGS) entry which is preliminary data.</text>
</comment>
<evidence type="ECO:0000313" key="6">
    <source>
        <dbReference type="EMBL" id="PPL18617.1"/>
    </source>
</evidence>
<dbReference type="InterPro" id="IPR050515">
    <property type="entry name" value="Beta-lactam/transpept"/>
</dbReference>
<dbReference type="EMBL" id="MPZN01000031">
    <property type="protein sequence ID" value="PPL18617.1"/>
    <property type="molecule type" value="Genomic_DNA"/>
</dbReference>
<evidence type="ECO:0000256" key="3">
    <source>
        <dbReference type="ARBA" id="ARBA00023136"/>
    </source>
</evidence>
<dbReference type="Gene3D" id="3.90.1310.10">
    <property type="entry name" value="Penicillin-binding protein 2a (Domain 2)"/>
    <property type="match status" value="1"/>
</dbReference>
<evidence type="ECO:0000256" key="2">
    <source>
        <dbReference type="ARBA" id="ARBA00007171"/>
    </source>
</evidence>
<dbReference type="SUPFAM" id="SSF56601">
    <property type="entry name" value="beta-lactamase/transpeptidase-like"/>
    <property type="match status" value="1"/>
</dbReference>
<dbReference type="Proteomes" id="UP000237755">
    <property type="component" value="Unassembled WGS sequence"/>
</dbReference>
<proteinExistence type="inferred from homology"/>
<sequence length="601" mass="63430">MVARNTRSNRARIFSASLLLFALLAIFVVRLVEIQVVRADELNAAALDNRSSSTRIPGARGDIVDANGTVLAGSVQRFDIEISPKQAVAASTEGIRESDPELAAKSRAVLTAETERLGAALGKSGAEILGVIDAALAENPDSDHAYVAKSVDTEVWRAVDDLDIAWQYARSIPARSYPNGSVAGNLVGFVGADGGAQAGLELGQDSCLAGVDGLEAYETGADNVRLPDTTRTVREAKPGGTLHTTIDADLEWYAAQTLAEQAQVTGAAWGSAIVMEVKTGKLLAVADYPSVDPNNVDGTAAEDRGSRAFAAPYEPGSTFKALTAAIVIDAGQAEPNSQVVAPYRMIFPNGADVNDSSFHGDDHLTLTGVLIDSSNTGMSQFGERISDDSRYEYMKKFGLGTETEVDFPSEAPGDLNGDGPDSWDNQTRYATMFGQGMTTTAVQNASIYQTIANNGVRLPVQLVTGCTHPDGTVTEQPSTEGVQVISPAAARATSDMLEMVHTQGWLASQWNVPGYRVAAKTGTAQMSDGTGKYSKDYIVSVTGFAPADDPQYVVSVSLARPVNMNTSAAPAPVFRDVMSQVLKKYRVVPSGAPAPELPANW</sequence>
<name>A0ABX5AUT2_9MICO</name>
<feature type="domain" description="Penicillin-binding protein dimerisation" evidence="5">
    <location>
        <begin position="56"/>
        <end position="224"/>
    </location>
</feature>
<dbReference type="SUPFAM" id="SSF56519">
    <property type="entry name" value="Penicillin binding protein dimerisation domain"/>
    <property type="match status" value="1"/>
</dbReference>
<comment type="subcellular location">
    <subcellularLocation>
        <location evidence="1">Membrane</location>
    </subcellularLocation>
</comment>
<feature type="domain" description="Penicillin-binding protein transpeptidase" evidence="4">
    <location>
        <begin position="270"/>
        <end position="578"/>
    </location>
</feature>
<reference evidence="6 7" key="1">
    <citation type="journal article" date="2008" name="Int. J. Syst. Evol. Microbiol.">
        <title>Leifsonia pindariensis sp. nov., isolated from the Pindari glacier of the Indian Himalayas, and emended description of the genus Leifsonia.</title>
        <authorList>
            <person name="Reddy G.S."/>
            <person name="Prabagaran S.R."/>
            <person name="Shivaji S."/>
        </authorList>
    </citation>
    <scope>NUCLEOTIDE SEQUENCE [LARGE SCALE GENOMIC DNA]</scope>
    <source>
        <strain evidence="6 7">PON 10</strain>
    </source>
</reference>
<dbReference type="InterPro" id="IPR036138">
    <property type="entry name" value="PBP_dimer_sf"/>
</dbReference>
<dbReference type="Pfam" id="PF00905">
    <property type="entry name" value="Transpeptidase"/>
    <property type="match status" value="1"/>
</dbReference>
<comment type="similarity">
    <text evidence="2">Belongs to the transpeptidase family.</text>
</comment>
<dbReference type="Gene3D" id="3.40.710.10">
    <property type="entry name" value="DD-peptidase/beta-lactamase superfamily"/>
    <property type="match status" value="1"/>
</dbReference>
<evidence type="ECO:0000256" key="1">
    <source>
        <dbReference type="ARBA" id="ARBA00004370"/>
    </source>
</evidence>
<dbReference type="Pfam" id="PF03717">
    <property type="entry name" value="PBP_dimer"/>
    <property type="match status" value="1"/>
</dbReference>
<evidence type="ECO:0000259" key="4">
    <source>
        <dbReference type="Pfam" id="PF00905"/>
    </source>
</evidence>